<gene>
    <name evidence="1" type="ORF">BofuT4_P057150.1</name>
</gene>
<dbReference type="AlphaFoldDB" id="G2XUG5"/>
<name>G2XUG5_BOTF4</name>
<dbReference type="EMBL" id="FQ790270">
    <property type="protein sequence ID" value="CCD44135.1"/>
    <property type="molecule type" value="Genomic_DNA"/>
</dbReference>
<sequence>MVRYKFHKLEIWQLKRAGLLAIYIACSYGLHQGTPPTEYISPCIFFKLIYQYHSSVISTPVETPATLRKIVLVSYELDGDRSRQTSTTGSRVFPAVYSEVYWCRHGVLSLKLFENRDFTKIFVSVLLPRCSGNIAGWGGLGALSPGFSSMLYFVRA</sequence>
<dbReference type="Proteomes" id="UP000008177">
    <property type="component" value="Unplaced contigs"/>
</dbReference>
<reference evidence="2" key="1">
    <citation type="journal article" date="2011" name="PLoS Genet.">
        <title>Genomic analysis of the necrotrophic fungal pathogens Sclerotinia sclerotiorum and Botrytis cinerea.</title>
        <authorList>
            <person name="Amselem J."/>
            <person name="Cuomo C.A."/>
            <person name="van Kan J.A."/>
            <person name="Viaud M."/>
            <person name="Benito E.P."/>
            <person name="Couloux A."/>
            <person name="Coutinho P.M."/>
            <person name="de Vries R.P."/>
            <person name="Dyer P.S."/>
            <person name="Fillinger S."/>
            <person name="Fournier E."/>
            <person name="Gout L."/>
            <person name="Hahn M."/>
            <person name="Kohn L."/>
            <person name="Lapalu N."/>
            <person name="Plummer K.M."/>
            <person name="Pradier J.M."/>
            <person name="Quevillon E."/>
            <person name="Sharon A."/>
            <person name="Simon A."/>
            <person name="ten Have A."/>
            <person name="Tudzynski B."/>
            <person name="Tudzynski P."/>
            <person name="Wincker P."/>
            <person name="Andrew M."/>
            <person name="Anthouard V."/>
            <person name="Beever R.E."/>
            <person name="Beffa R."/>
            <person name="Benoit I."/>
            <person name="Bouzid O."/>
            <person name="Brault B."/>
            <person name="Chen Z."/>
            <person name="Choquer M."/>
            <person name="Collemare J."/>
            <person name="Cotton P."/>
            <person name="Danchin E.G."/>
            <person name="Da Silva C."/>
            <person name="Gautier A."/>
            <person name="Giraud C."/>
            <person name="Giraud T."/>
            <person name="Gonzalez C."/>
            <person name="Grossetete S."/>
            <person name="Guldener U."/>
            <person name="Henrissat B."/>
            <person name="Howlett B.J."/>
            <person name="Kodira C."/>
            <person name="Kretschmer M."/>
            <person name="Lappartient A."/>
            <person name="Leroch M."/>
            <person name="Levis C."/>
            <person name="Mauceli E."/>
            <person name="Neuveglise C."/>
            <person name="Oeser B."/>
            <person name="Pearson M."/>
            <person name="Poulain J."/>
            <person name="Poussereau N."/>
            <person name="Quesneville H."/>
            <person name="Rascle C."/>
            <person name="Schumacher J."/>
            <person name="Segurens B."/>
            <person name="Sexton A."/>
            <person name="Silva E."/>
            <person name="Sirven C."/>
            <person name="Soanes D.M."/>
            <person name="Talbot N.J."/>
            <person name="Templeton M."/>
            <person name="Yandava C."/>
            <person name="Yarden O."/>
            <person name="Zeng Q."/>
            <person name="Rollins J.A."/>
            <person name="Lebrun M.H."/>
            <person name="Dickman M."/>
        </authorList>
    </citation>
    <scope>NUCLEOTIDE SEQUENCE [LARGE SCALE GENOMIC DNA]</scope>
    <source>
        <strain evidence="2">T4</strain>
    </source>
</reference>
<proteinExistence type="predicted"/>
<dbReference type="InParanoid" id="G2XUG5"/>
<evidence type="ECO:0000313" key="2">
    <source>
        <dbReference type="Proteomes" id="UP000008177"/>
    </source>
</evidence>
<dbReference type="HOGENOM" id="CLU_1686292_0_0_1"/>
<organism evidence="1 2">
    <name type="scientific">Botryotinia fuckeliana (strain T4)</name>
    <name type="common">Noble rot fungus</name>
    <name type="synonym">Botrytis cinerea</name>
    <dbReference type="NCBI Taxonomy" id="999810"/>
    <lineage>
        <taxon>Eukaryota</taxon>
        <taxon>Fungi</taxon>
        <taxon>Dikarya</taxon>
        <taxon>Ascomycota</taxon>
        <taxon>Pezizomycotina</taxon>
        <taxon>Leotiomycetes</taxon>
        <taxon>Helotiales</taxon>
        <taxon>Sclerotiniaceae</taxon>
        <taxon>Botrytis</taxon>
    </lineage>
</organism>
<protein>
    <submittedName>
        <fullName evidence="1">Uncharacterized protein</fullName>
    </submittedName>
</protein>
<evidence type="ECO:0000313" key="1">
    <source>
        <dbReference type="EMBL" id="CCD44135.1"/>
    </source>
</evidence>
<accession>G2XUG5</accession>